<evidence type="ECO:0000313" key="2">
    <source>
        <dbReference type="EMBL" id="MRT00187.1"/>
    </source>
</evidence>
<proteinExistence type="predicted"/>
<dbReference type="InterPro" id="IPR015943">
    <property type="entry name" value="WD40/YVTN_repeat-like_dom_sf"/>
</dbReference>
<feature type="signal peptide" evidence="1">
    <location>
        <begin position="1"/>
        <end position="24"/>
    </location>
</feature>
<dbReference type="Gene3D" id="2.130.10.10">
    <property type="entry name" value="YVTN repeat-like/Quinoprotein amine dehydrogenase"/>
    <property type="match status" value="1"/>
</dbReference>
<dbReference type="AlphaFoldDB" id="A0A7X2HPF6"/>
<feature type="chain" id="PRO_5030933933" description="Lipoprotein" evidence="1">
    <location>
        <begin position="25"/>
        <end position="324"/>
    </location>
</feature>
<dbReference type="RefSeq" id="WP_154207502.1">
    <property type="nucleotide sequence ID" value="NZ_WJYN01000006.1"/>
</dbReference>
<sequence>MTVGRRIGACFVFVLTAMVMSACGGGDSSDAATASTGGAGSTKNVLFAPDTANNHIGATSTLNPAPGTTLQVGLLTTPVVVAGQNVQYDSVRDWLYAGQGSSSPFQIAVFSSAGTLSGAISPARTWQLPTDLIRISKIVLDTVNDTLYVGGSRTYDSIIYVYPKASTLTGMPVPSKTFGNLPGLADFDVDVPRGLIYYTGTAPFGIYKMPLATGVAQTVACGGCVPVGVSIDSAHDRIYVADLKNVHVIAGASTSQSKDVAQLAMSNPRLLTYDKNYDRLYVSAYTNVYVLNAVNSISSSQAAASGTAIYVNGVTSIGGFGLPQ</sequence>
<gene>
    <name evidence="2" type="ORF">GJQ57_16215</name>
</gene>
<dbReference type="Proteomes" id="UP000441032">
    <property type="component" value="Unassembled WGS sequence"/>
</dbReference>
<evidence type="ECO:0000313" key="3">
    <source>
        <dbReference type="Proteomes" id="UP000441032"/>
    </source>
</evidence>
<name>A0A7X2HPF6_RALPI</name>
<comment type="caution">
    <text evidence="2">The sequence shown here is derived from an EMBL/GenBank/DDBJ whole genome shotgun (WGS) entry which is preliminary data.</text>
</comment>
<protein>
    <recommendedName>
        <fullName evidence="4">Lipoprotein</fullName>
    </recommendedName>
</protein>
<organism evidence="2 3">
    <name type="scientific">Ralstonia pickettii</name>
    <name type="common">Burkholderia pickettii</name>
    <dbReference type="NCBI Taxonomy" id="329"/>
    <lineage>
        <taxon>Bacteria</taxon>
        <taxon>Pseudomonadati</taxon>
        <taxon>Pseudomonadota</taxon>
        <taxon>Betaproteobacteria</taxon>
        <taxon>Burkholderiales</taxon>
        <taxon>Burkholderiaceae</taxon>
        <taxon>Ralstonia</taxon>
    </lineage>
</organism>
<dbReference type="EMBL" id="WJYN01000006">
    <property type="protein sequence ID" value="MRT00187.1"/>
    <property type="molecule type" value="Genomic_DNA"/>
</dbReference>
<dbReference type="PROSITE" id="PS51257">
    <property type="entry name" value="PROKAR_LIPOPROTEIN"/>
    <property type="match status" value="1"/>
</dbReference>
<dbReference type="SUPFAM" id="SSF63825">
    <property type="entry name" value="YWTD domain"/>
    <property type="match status" value="1"/>
</dbReference>
<evidence type="ECO:0000256" key="1">
    <source>
        <dbReference type="SAM" id="SignalP"/>
    </source>
</evidence>
<reference evidence="2 3" key="1">
    <citation type="submission" date="2019-11" db="EMBL/GenBank/DDBJ databases">
        <title>Phenotypic characterization of an OXA-22 and OXA-60 co-producing Ralstonia pickettii clinical strain.</title>
        <authorList>
            <person name="He F."/>
        </authorList>
    </citation>
    <scope>NUCLEOTIDE SEQUENCE [LARGE SCALE GENOMIC DNA]</scope>
    <source>
        <strain evidence="2 3">PSLESD1</strain>
    </source>
</reference>
<accession>A0A7X2HPF6</accession>
<evidence type="ECO:0008006" key="4">
    <source>
        <dbReference type="Google" id="ProtNLM"/>
    </source>
</evidence>
<keyword evidence="1" id="KW-0732">Signal</keyword>